<dbReference type="NCBIfam" id="TIGR02378">
    <property type="entry name" value="nirD_assim_sml"/>
    <property type="match status" value="1"/>
</dbReference>
<keyword evidence="5" id="KW-0411">Iron-sulfur</keyword>
<dbReference type="InterPro" id="IPR036922">
    <property type="entry name" value="Rieske_2Fe-2S_sf"/>
</dbReference>
<evidence type="ECO:0000256" key="3">
    <source>
        <dbReference type="ARBA" id="ARBA00023002"/>
    </source>
</evidence>
<evidence type="ECO:0000256" key="6">
    <source>
        <dbReference type="ARBA" id="ARBA00023063"/>
    </source>
</evidence>
<evidence type="ECO:0000256" key="5">
    <source>
        <dbReference type="ARBA" id="ARBA00023014"/>
    </source>
</evidence>
<comment type="caution">
    <text evidence="8">The sequence shown here is derived from an EMBL/GenBank/DDBJ whole genome shotgun (WGS) entry which is preliminary data.</text>
</comment>
<evidence type="ECO:0000256" key="1">
    <source>
        <dbReference type="ARBA" id="ARBA00022714"/>
    </source>
</evidence>
<dbReference type="Gene3D" id="2.102.10.10">
    <property type="entry name" value="Rieske [2Fe-2S] iron-sulphur domain"/>
    <property type="match status" value="1"/>
</dbReference>
<name>A0ABT9ZZB1_9BACI</name>
<keyword evidence="6" id="KW-0534">Nitrate assimilation</keyword>
<gene>
    <name evidence="8" type="ORF">J2S74_003612</name>
</gene>
<dbReference type="InterPro" id="IPR017941">
    <property type="entry name" value="Rieske_2Fe-2S"/>
</dbReference>
<evidence type="ECO:0000313" key="8">
    <source>
        <dbReference type="EMBL" id="MDQ0256194.1"/>
    </source>
</evidence>
<keyword evidence="2" id="KW-0479">Metal-binding</keyword>
<evidence type="ECO:0000256" key="2">
    <source>
        <dbReference type="ARBA" id="ARBA00022723"/>
    </source>
</evidence>
<keyword evidence="1" id="KW-0001">2Fe-2S</keyword>
<evidence type="ECO:0000259" key="7">
    <source>
        <dbReference type="PROSITE" id="PS51296"/>
    </source>
</evidence>
<dbReference type="Proteomes" id="UP001230005">
    <property type="component" value="Unassembled WGS sequence"/>
</dbReference>
<reference evidence="8 9" key="1">
    <citation type="submission" date="2023-07" db="EMBL/GenBank/DDBJ databases">
        <title>Genomic Encyclopedia of Type Strains, Phase IV (KMG-IV): sequencing the most valuable type-strain genomes for metagenomic binning, comparative biology and taxonomic classification.</title>
        <authorList>
            <person name="Goeker M."/>
        </authorList>
    </citation>
    <scope>NUCLEOTIDE SEQUENCE [LARGE SCALE GENOMIC DNA]</scope>
    <source>
        <strain evidence="8 9">DSM 9768</strain>
    </source>
</reference>
<protein>
    <submittedName>
        <fullName evidence="8">Nitrite reductase (NADH) small subunit</fullName>
        <ecNumber evidence="8">1.7.1.15</ecNumber>
    </submittedName>
</protein>
<dbReference type="PANTHER" id="PTHR21496">
    <property type="entry name" value="FERREDOXIN-RELATED"/>
    <property type="match status" value="1"/>
</dbReference>
<dbReference type="SUPFAM" id="SSF50022">
    <property type="entry name" value="ISP domain"/>
    <property type="match status" value="1"/>
</dbReference>
<evidence type="ECO:0000313" key="9">
    <source>
        <dbReference type="Proteomes" id="UP001230005"/>
    </source>
</evidence>
<organism evidence="8 9">
    <name type="scientific">Evansella vedderi</name>
    <dbReference type="NCBI Taxonomy" id="38282"/>
    <lineage>
        <taxon>Bacteria</taxon>
        <taxon>Bacillati</taxon>
        <taxon>Bacillota</taxon>
        <taxon>Bacilli</taxon>
        <taxon>Bacillales</taxon>
        <taxon>Bacillaceae</taxon>
        <taxon>Evansella</taxon>
    </lineage>
</organism>
<dbReference type="Pfam" id="PF00355">
    <property type="entry name" value="Rieske"/>
    <property type="match status" value="1"/>
</dbReference>
<proteinExistence type="predicted"/>
<keyword evidence="9" id="KW-1185">Reference proteome</keyword>
<dbReference type="PANTHER" id="PTHR21496:SF23">
    <property type="entry name" value="3-PHENYLPROPIONATE_CINNAMIC ACID DIOXYGENASE FERREDOXIN SUBUNIT"/>
    <property type="match status" value="1"/>
</dbReference>
<feature type="domain" description="Rieske" evidence="7">
    <location>
        <begin position="10"/>
        <end position="105"/>
    </location>
</feature>
<dbReference type="EC" id="1.7.1.15" evidence="8"/>
<dbReference type="RefSeq" id="WP_307327946.1">
    <property type="nucleotide sequence ID" value="NZ_JAUSUG010000015.1"/>
</dbReference>
<dbReference type="CDD" id="cd03530">
    <property type="entry name" value="Rieske_NirD_small_Bacillus"/>
    <property type="match status" value="1"/>
</dbReference>
<keyword evidence="4" id="KW-0408">Iron</keyword>
<dbReference type="EMBL" id="JAUSUG010000015">
    <property type="protein sequence ID" value="MDQ0256194.1"/>
    <property type="molecule type" value="Genomic_DNA"/>
</dbReference>
<dbReference type="InterPro" id="IPR012748">
    <property type="entry name" value="Rieske-like_NirD"/>
</dbReference>
<dbReference type="GO" id="GO:0106316">
    <property type="term" value="F:nitrite reductase (NADH) activity"/>
    <property type="evidence" value="ECO:0007669"/>
    <property type="project" value="UniProtKB-EC"/>
</dbReference>
<keyword evidence="3 8" id="KW-0560">Oxidoreductase</keyword>
<evidence type="ECO:0000256" key="4">
    <source>
        <dbReference type="ARBA" id="ARBA00023004"/>
    </source>
</evidence>
<accession>A0ABT9ZZB1</accession>
<sequence length="107" mass="12025">MSKTLDSKLVQVAHITDLPPQVGKEVIIGEHEIALFRLTNGKVKAVENKCPHKQGPLSQGIISGEYVFCPLHDWKIDLENGQVQKPDDGCVRTFDVEIVDEMIYIRI</sequence>
<dbReference type="PROSITE" id="PS51296">
    <property type="entry name" value="RIESKE"/>
    <property type="match status" value="1"/>
</dbReference>